<reference evidence="1 2" key="1">
    <citation type="journal article" date="2018" name="Front. Plant Sci.">
        <title>Red Clover (Trifolium pratense) and Zigzag Clover (T. medium) - A Picture of Genomic Similarities and Differences.</title>
        <authorList>
            <person name="Dluhosova J."/>
            <person name="Istvanek J."/>
            <person name="Nedelnik J."/>
            <person name="Repkova J."/>
        </authorList>
    </citation>
    <scope>NUCLEOTIDE SEQUENCE [LARGE SCALE GENOMIC DNA]</scope>
    <source>
        <strain evidence="2">cv. 10/8</strain>
        <tissue evidence="1">Leaf</tissue>
    </source>
</reference>
<evidence type="ECO:0000313" key="1">
    <source>
        <dbReference type="EMBL" id="MCI66150.1"/>
    </source>
</evidence>
<dbReference type="Proteomes" id="UP000265520">
    <property type="component" value="Unassembled WGS sequence"/>
</dbReference>
<evidence type="ECO:0000313" key="2">
    <source>
        <dbReference type="Proteomes" id="UP000265520"/>
    </source>
</evidence>
<organism evidence="1 2">
    <name type="scientific">Trifolium medium</name>
    <dbReference type="NCBI Taxonomy" id="97028"/>
    <lineage>
        <taxon>Eukaryota</taxon>
        <taxon>Viridiplantae</taxon>
        <taxon>Streptophyta</taxon>
        <taxon>Embryophyta</taxon>
        <taxon>Tracheophyta</taxon>
        <taxon>Spermatophyta</taxon>
        <taxon>Magnoliopsida</taxon>
        <taxon>eudicotyledons</taxon>
        <taxon>Gunneridae</taxon>
        <taxon>Pentapetalae</taxon>
        <taxon>rosids</taxon>
        <taxon>fabids</taxon>
        <taxon>Fabales</taxon>
        <taxon>Fabaceae</taxon>
        <taxon>Papilionoideae</taxon>
        <taxon>50 kb inversion clade</taxon>
        <taxon>NPAAA clade</taxon>
        <taxon>Hologalegina</taxon>
        <taxon>IRL clade</taxon>
        <taxon>Trifolieae</taxon>
        <taxon>Trifolium</taxon>
    </lineage>
</organism>
<dbReference type="AlphaFoldDB" id="A0A392U103"/>
<sequence length="66" mass="7409">MNRLGGWLRHLVFEVTPTGSTRKLSGIQFLIPVSRDFMTPFFTTSPRIEVTSSRNCTTGLQSSSFL</sequence>
<comment type="caution">
    <text evidence="1">The sequence shown here is derived from an EMBL/GenBank/DDBJ whole genome shotgun (WGS) entry which is preliminary data.</text>
</comment>
<protein>
    <submittedName>
        <fullName evidence="1">Uncharacterized protein</fullName>
    </submittedName>
</protein>
<keyword evidence="2" id="KW-1185">Reference proteome</keyword>
<name>A0A392U103_9FABA</name>
<feature type="non-terminal residue" evidence="1">
    <location>
        <position position="66"/>
    </location>
</feature>
<dbReference type="EMBL" id="LXQA010689731">
    <property type="protein sequence ID" value="MCI66150.1"/>
    <property type="molecule type" value="Genomic_DNA"/>
</dbReference>
<proteinExistence type="predicted"/>
<accession>A0A392U103</accession>